<feature type="region of interest" description="Disordered" evidence="1">
    <location>
        <begin position="1"/>
        <end position="30"/>
    </location>
</feature>
<feature type="compositionally biased region" description="Basic and acidic residues" evidence="1">
    <location>
        <begin position="292"/>
        <end position="301"/>
    </location>
</feature>
<feature type="region of interest" description="Disordered" evidence="1">
    <location>
        <begin position="277"/>
        <end position="347"/>
    </location>
</feature>
<feature type="compositionally biased region" description="Acidic residues" evidence="1">
    <location>
        <begin position="326"/>
        <end position="335"/>
    </location>
</feature>
<dbReference type="Proteomes" id="UP000553632">
    <property type="component" value="Unassembled WGS sequence"/>
</dbReference>
<evidence type="ECO:0000256" key="1">
    <source>
        <dbReference type="SAM" id="MobiDB-lite"/>
    </source>
</evidence>
<proteinExistence type="predicted"/>
<feature type="compositionally biased region" description="Basic and acidic residues" evidence="1">
    <location>
        <begin position="1"/>
        <end position="12"/>
    </location>
</feature>
<dbReference type="AlphaFoldDB" id="A0A7J6QQK2"/>
<dbReference type="OMA" id="ERTMFDW"/>
<reference evidence="2 3" key="1">
    <citation type="submission" date="2020-04" db="EMBL/GenBank/DDBJ databases">
        <title>Perkinsus olseni comparative genomics.</title>
        <authorList>
            <person name="Bogema D.R."/>
        </authorList>
    </citation>
    <scope>NUCLEOTIDE SEQUENCE [LARGE SCALE GENOMIC DNA]</scope>
    <source>
        <strain evidence="2 3">ATCC PRA-207</strain>
    </source>
</reference>
<evidence type="ECO:0000313" key="3">
    <source>
        <dbReference type="Proteomes" id="UP000553632"/>
    </source>
</evidence>
<name>A0A7J6QQK2_PEROL</name>
<feature type="compositionally biased region" description="Basic and acidic residues" evidence="1">
    <location>
        <begin position="315"/>
        <end position="325"/>
    </location>
</feature>
<keyword evidence="3" id="KW-1185">Reference proteome</keyword>
<feature type="region of interest" description="Disordered" evidence="1">
    <location>
        <begin position="458"/>
        <end position="488"/>
    </location>
</feature>
<feature type="region of interest" description="Disordered" evidence="1">
    <location>
        <begin position="646"/>
        <end position="745"/>
    </location>
</feature>
<comment type="caution">
    <text evidence="2">The sequence shown here is derived from an EMBL/GenBank/DDBJ whole genome shotgun (WGS) entry which is preliminary data.</text>
</comment>
<dbReference type="EMBL" id="JABANO010031301">
    <property type="protein sequence ID" value="KAF4710472.1"/>
    <property type="molecule type" value="Genomic_DNA"/>
</dbReference>
<feature type="region of interest" description="Disordered" evidence="1">
    <location>
        <begin position="39"/>
        <end position="58"/>
    </location>
</feature>
<protein>
    <submittedName>
        <fullName evidence="2">Uncharacterized protein</fullName>
    </submittedName>
</protein>
<gene>
    <name evidence="2" type="ORF">FOZ63_029394</name>
</gene>
<evidence type="ECO:0000313" key="2">
    <source>
        <dbReference type="EMBL" id="KAF4710472.1"/>
    </source>
</evidence>
<organism evidence="2 3">
    <name type="scientific">Perkinsus olseni</name>
    <name type="common">Perkinsus atlanticus</name>
    <dbReference type="NCBI Taxonomy" id="32597"/>
    <lineage>
        <taxon>Eukaryota</taxon>
        <taxon>Sar</taxon>
        <taxon>Alveolata</taxon>
        <taxon>Perkinsozoa</taxon>
        <taxon>Perkinsea</taxon>
        <taxon>Perkinsida</taxon>
        <taxon>Perkinsidae</taxon>
        <taxon>Perkinsus</taxon>
    </lineage>
</organism>
<accession>A0A7J6QQK2</accession>
<feature type="compositionally biased region" description="Basic and acidic residues" evidence="1">
    <location>
        <begin position="462"/>
        <end position="487"/>
    </location>
</feature>
<sequence>MEGAKEPSKEAVDLPSPPASESAQQAEVIGAKDVEMVDAGAPSVAGGASTGQPEEPVEPGAGIRSFQQSSVNDVCINPWYTSNNDHPEAVMVIGLPDEGVFDYVDYFLKQNPHKYVELSERTMFDWFKASALRPIRRGPVASNDRPDFLFGVQPFDEGFVRKQLREFAKMPHGRKNLVLVEIRGGLLEEERSKIMEQFPGRERTAVVCVGKPTADYTAHVKDIVRGEIFAEKELERERKLNVLKHEYKIRQMERERAKKVREAARAAERARVEAAEEARKKREEAAAAAAKEAGDEGKDEAKTEEDDQKMQPAPVEEKKEEAPKEEAEEEEEEPEPTLPPTEVTDEEIKQRLSEGCYRKMPFSDISHKALSECYLSFTLPQETEKTPRGLQAFDSIKFVWEKKAAATQRLEAWVKSHKVLEKVSRITGPTDWFKQQMEAWMNTKLEWRKAQRVYQEEQAQARSEKKEQEEEQGEEKKTEGPDEKMEDAPAEVDVWVPEDVCDIDAKKTPLFAKFQLVDWQLMNLRYELHLLCHAFERDATSQDADLKGIHKTLLQHYYQTYVMRGVLVPSLYGAHSFDQILDTLLVDTIMIDKDGVLKAVHDIDAPLSTFVRLTEAARREREAKIAAGDESAKLMVIQPVVSHYSGGKGGGRRVDYSRSGKGGYQSYQQHSGPYHARYNPASGRGPVGGQYQRGYQSGGKGYANGGPQQQQYYAYKRPYDTGAYDPSKRQKGGKGGSGDAVLSRR</sequence>